<name>A0AAE1URL0_9EUCA</name>
<evidence type="ECO:0000313" key="3">
    <source>
        <dbReference type="Proteomes" id="UP001292094"/>
    </source>
</evidence>
<gene>
    <name evidence="2" type="ORF">Pmani_001413</name>
</gene>
<keyword evidence="3" id="KW-1185">Reference proteome</keyword>
<organism evidence="2 3">
    <name type="scientific">Petrolisthes manimaculis</name>
    <dbReference type="NCBI Taxonomy" id="1843537"/>
    <lineage>
        <taxon>Eukaryota</taxon>
        <taxon>Metazoa</taxon>
        <taxon>Ecdysozoa</taxon>
        <taxon>Arthropoda</taxon>
        <taxon>Crustacea</taxon>
        <taxon>Multicrustacea</taxon>
        <taxon>Malacostraca</taxon>
        <taxon>Eumalacostraca</taxon>
        <taxon>Eucarida</taxon>
        <taxon>Decapoda</taxon>
        <taxon>Pleocyemata</taxon>
        <taxon>Anomura</taxon>
        <taxon>Galatheoidea</taxon>
        <taxon>Porcellanidae</taxon>
        <taxon>Petrolisthes</taxon>
    </lineage>
</organism>
<feature type="compositionally biased region" description="Basic residues" evidence="1">
    <location>
        <begin position="137"/>
        <end position="167"/>
    </location>
</feature>
<evidence type="ECO:0000256" key="1">
    <source>
        <dbReference type="SAM" id="MobiDB-lite"/>
    </source>
</evidence>
<reference evidence="2" key="1">
    <citation type="submission" date="2023-11" db="EMBL/GenBank/DDBJ databases">
        <title>Genome assemblies of two species of porcelain crab, Petrolisthes cinctipes and Petrolisthes manimaculis (Anomura: Porcellanidae).</title>
        <authorList>
            <person name="Angst P."/>
        </authorList>
    </citation>
    <scope>NUCLEOTIDE SEQUENCE</scope>
    <source>
        <strain evidence="2">PB745_02</strain>
        <tissue evidence="2">Gill</tissue>
    </source>
</reference>
<feature type="compositionally biased region" description="Basic residues" evidence="1">
    <location>
        <begin position="100"/>
        <end position="130"/>
    </location>
</feature>
<dbReference type="EMBL" id="JAWZYT010000095">
    <property type="protein sequence ID" value="KAK4328175.1"/>
    <property type="molecule type" value="Genomic_DNA"/>
</dbReference>
<evidence type="ECO:0000313" key="2">
    <source>
        <dbReference type="EMBL" id="KAK4328175.1"/>
    </source>
</evidence>
<accession>A0AAE1URL0</accession>
<dbReference type="AlphaFoldDB" id="A0AAE1URL0"/>
<feature type="region of interest" description="Disordered" evidence="1">
    <location>
        <begin position="89"/>
        <end position="167"/>
    </location>
</feature>
<sequence>MSDPSLNEGKWAKVRQTAATPDLRLNTSAEWTRFVDPSKATTTTSAKIGTVIVPTTTTDCQQGNQCKPVVQKSCKRHLPCDRCLVIKRKEKPDKKPVRPSVHRKDKHEKKHKKVVQPKPRKKIEHKHRKKAVEFRKKAVNPRKKAVKPRKKAVKPRKKAGHKKVLPR</sequence>
<feature type="region of interest" description="Disordered" evidence="1">
    <location>
        <begin position="1"/>
        <end position="20"/>
    </location>
</feature>
<protein>
    <submittedName>
        <fullName evidence="2">Uncharacterized protein</fullName>
    </submittedName>
</protein>
<comment type="caution">
    <text evidence="2">The sequence shown here is derived from an EMBL/GenBank/DDBJ whole genome shotgun (WGS) entry which is preliminary data.</text>
</comment>
<proteinExistence type="predicted"/>
<dbReference type="Proteomes" id="UP001292094">
    <property type="component" value="Unassembled WGS sequence"/>
</dbReference>